<gene>
    <name evidence="1" type="ORF">MENTE1834_LOCUS33631</name>
</gene>
<evidence type="ECO:0000313" key="1">
    <source>
        <dbReference type="EMBL" id="CAK5086140.1"/>
    </source>
</evidence>
<dbReference type="Proteomes" id="UP001497535">
    <property type="component" value="Unassembled WGS sequence"/>
</dbReference>
<organism evidence="1 2">
    <name type="scientific">Meloidogyne enterolobii</name>
    <name type="common">Root-knot nematode worm</name>
    <name type="synonym">Meloidogyne mayaguensis</name>
    <dbReference type="NCBI Taxonomy" id="390850"/>
    <lineage>
        <taxon>Eukaryota</taxon>
        <taxon>Metazoa</taxon>
        <taxon>Ecdysozoa</taxon>
        <taxon>Nematoda</taxon>
        <taxon>Chromadorea</taxon>
        <taxon>Rhabditida</taxon>
        <taxon>Tylenchina</taxon>
        <taxon>Tylenchomorpha</taxon>
        <taxon>Tylenchoidea</taxon>
        <taxon>Meloidogynidae</taxon>
        <taxon>Meloidogyninae</taxon>
        <taxon>Meloidogyne</taxon>
    </lineage>
</organism>
<accession>A0ACB1A7N3</accession>
<comment type="caution">
    <text evidence="1">The sequence shown here is derived from an EMBL/GenBank/DDBJ whole genome shotgun (WGS) entry which is preliminary data.</text>
</comment>
<dbReference type="EMBL" id="CAVMJV010000059">
    <property type="protein sequence ID" value="CAK5086140.1"/>
    <property type="molecule type" value="Genomic_DNA"/>
</dbReference>
<evidence type="ECO:0000313" key="2">
    <source>
        <dbReference type="Proteomes" id="UP001497535"/>
    </source>
</evidence>
<name>A0ACB1A7N3_MELEN</name>
<protein>
    <submittedName>
        <fullName evidence="1">Uncharacterized protein</fullName>
    </submittedName>
</protein>
<proteinExistence type="predicted"/>
<keyword evidence="2" id="KW-1185">Reference proteome</keyword>
<sequence>MLESCSFESYGFVFCLPMCFHLFFFLLFLCFFCVFLSFVVVMFSIAFCGWVLSSKICLVYRC</sequence>
<reference evidence="1" key="1">
    <citation type="submission" date="2023-11" db="EMBL/GenBank/DDBJ databases">
        <authorList>
            <person name="Poullet M."/>
        </authorList>
    </citation>
    <scope>NUCLEOTIDE SEQUENCE</scope>
    <source>
        <strain evidence="1">E1834</strain>
    </source>
</reference>